<dbReference type="AlphaFoldDB" id="A0A9X2ECQ3"/>
<dbReference type="EMBL" id="JAMRXG010000022">
    <property type="protein sequence ID" value="MCM6778482.1"/>
    <property type="molecule type" value="Genomic_DNA"/>
</dbReference>
<gene>
    <name evidence="1" type="ORF">NDR86_33835</name>
</gene>
<accession>A0A9X2ECQ3</accession>
<evidence type="ECO:0000313" key="2">
    <source>
        <dbReference type="Proteomes" id="UP001139157"/>
    </source>
</evidence>
<name>A0A9X2ECQ3_9NOCA</name>
<evidence type="ECO:0000313" key="1">
    <source>
        <dbReference type="EMBL" id="MCM6778482.1"/>
    </source>
</evidence>
<organism evidence="1 2">
    <name type="scientific">Nocardia pulmonis</name>
    <dbReference type="NCBI Taxonomy" id="2951408"/>
    <lineage>
        <taxon>Bacteria</taxon>
        <taxon>Bacillati</taxon>
        <taxon>Actinomycetota</taxon>
        <taxon>Actinomycetes</taxon>
        <taxon>Mycobacteriales</taxon>
        <taxon>Nocardiaceae</taxon>
        <taxon>Nocardia</taxon>
    </lineage>
</organism>
<sequence length="294" mass="32059">MMIAYRDTLRPLDPCGYLDDAVIHRIGTPNYFGVDREFSQCSVSFKSPDIGPGSTITATMLPGQAQRSESAITTRTWDDNKAKPDHCSADAPVGDRWHISFTVHSGDPCATARDIATAALTHRLDPPLRATSKYAHMNSPLAALDPCAVLGTIGQGHRPALKEDGNELPWGCRFQLDGHDDSTYQDIEYQFVRDSAHMDIESVRNRDSGAEETMIGGLRAVQRKGAGGPDSHCQISVSTALQPPSDAVFTPEHLGSMFDDHLKSEIITIDAFNGCAAARATAEELVRLYHQLPR</sequence>
<proteinExistence type="predicted"/>
<comment type="caution">
    <text evidence="1">The sequence shown here is derived from an EMBL/GenBank/DDBJ whole genome shotgun (WGS) entry which is preliminary data.</text>
</comment>
<reference evidence="1" key="1">
    <citation type="submission" date="2022-06" db="EMBL/GenBank/DDBJ databases">
        <title>Novel species in genus nocardia.</title>
        <authorList>
            <person name="Li F."/>
        </authorList>
    </citation>
    <scope>NUCLEOTIDE SEQUENCE</scope>
    <source>
        <strain evidence="1">CDC141</strain>
    </source>
</reference>
<dbReference type="RefSeq" id="WP_251917993.1">
    <property type="nucleotide sequence ID" value="NZ_JAMRXG010000022.1"/>
</dbReference>
<keyword evidence="2" id="KW-1185">Reference proteome</keyword>
<dbReference type="Proteomes" id="UP001139157">
    <property type="component" value="Unassembled WGS sequence"/>
</dbReference>
<protein>
    <submittedName>
        <fullName evidence="1">Uncharacterized protein</fullName>
    </submittedName>
</protein>